<keyword evidence="2" id="KW-0808">Transferase</keyword>
<dbReference type="GO" id="GO:0009813">
    <property type="term" value="P:flavonoid biosynthetic process"/>
    <property type="evidence" value="ECO:0007669"/>
    <property type="project" value="UniProtKB-ARBA"/>
</dbReference>
<dbReference type="InterPro" id="IPR036388">
    <property type="entry name" value="WH-like_DNA-bd_sf"/>
</dbReference>
<dbReference type="PIRSF" id="PIRSF005739">
    <property type="entry name" value="O-mtase"/>
    <property type="match status" value="1"/>
</dbReference>
<evidence type="ECO:0000256" key="3">
    <source>
        <dbReference type="ARBA" id="ARBA00022691"/>
    </source>
</evidence>
<name>A0AAW2XEY6_9LAMI</name>
<evidence type="ECO:0000256" key="5">
    <source>
        <dbReference type="PIRSR" id="PIRSR005739-1"/>
    </source>
</evidence>
<dbReference type="GO" id="GO:0046983">
    <property type="term" value="F:protein dimerization activity"/>
    <property type="evidence" value="ECO:0007669"/>
    <property type="project" value="InterPro"/>
</dbReference>
<feature type="active site" description="Proton acceptor" evidence="5">
    <location>
        <position position="277"/>
    </location>
</feature>
<dbReference type="AlphaFoldDB" id="A0AAW2XEY6"/>
<accession>A0AAW2XEY6</accession>
<dbReference type="GO" id="GO:0032259">
    <property type="term" value="P:methylation"/>
    <property type="evidence" value="ECO:0007669"/>
    <property type="project" value="UniProtKB-KW"/>
</dbReference>
<evidence type="ECO:0000256" key="1">
    <source>
        <dbReference type="ARBA" id="ARBA00022603"/>
    </source>
</evidence>
<dbReference type="Pfam" id="PF00891">
    <property type="entry name" value="Methyltransf_2"/>
    <property type="match status" value="1"/>
</dbReference>
<dbReference type="PROSITE" id="PS51683">
    <property type="entry name" value="SAM_OMT_II"/>
    <property type="match status" value="1"/>
</dbReference>
<reference evidence="8" key="2">
    <citation type="journal article" date="2024" name="Plant">
        <title>Genomic evolution and insights into agronomic trait innovations of Sesamum species.</title>
        <authorList>
            <person name="Miao H."/>
            <person name="Wang L."/>
            <person name="Qu L."/>
            <person name="Liu H."/>
            <person name="Sun Y."/>
            <person name="Le M."/>
            <person name="Wang Q."/>
            <person name="Wei S."/>
            <person name="Zheng Y."/>
            <person name="Lin W."/>
            <person name="Duan Y."/>
            <person name="Cao H."/>
            <person name="Xiong S."/>
            <person name="Wang X."/>
            <person name="Wei L."/>
            <person name="Li C."/>
            <person name="Ma Q."/>
            <person name="Ju M."/>
            <person name="Zhao R."/>
            <person name="Li G."/>
            <person name="Mu C."/>
            <person name="Tian Q."/>
            <person name="Mei H."/>
            <person name="Zhang T."/>
            <person name="Gao T."/>
            <person name="Zhang H."/>
        </authorList>
    </citation>
    <scope>NUCLEOTIDE SEQUENCE</scope>
    <source>
        <strain evidence="8">KEN1</strain>
    </source>
</reference>
<comment type="similarity">
    <text evidence="4">Belongs to the class I-like SAM-binding methyltransferase superfamily. Cation-independent O-methyltransferase family. COMT subfamily.</text>
</comment>
<dbReference type="GO" id="GO:0008757">
    <property type="term" value="F:S-adenosylmethionine-dependent methyltransferase activity"/>
    <property type="evidence" value="ECO:0007669"/>
    <property type="project" value="UniProtKB-ARBA"/>
</dbReference>
<dbReference type="InterPro" id="IPR012967">
    <property type="entry name" value="COMT_dimerisation"/>
</dbReference>
<dbReference type="SUPFAM" id="SSF46785">
    <property type="entry name" value="Winged helix' DNA-binding domain"/>
    <property type="match status" value="1"/>
</dbReference>
<sequence length="374" mass="41387">MNSVKMSSSSSTDEDSCLFAMQLVTASVMPAVLKSAVELGLLELIKSAGPGAFVSPAELAAQIPATNPQADLMLDRILRLLAANNILNCSLRELPDGSVERRYSLAPVCEFLTRNEDGVSMAPLLLVNQCKIYGESWYHLKDTVVEGGNPFKRAYEMTPFEYGAIDPKFNSAFNQAMHEQSILIMKQILVKYRGLEVEGLKTLVDVGGGTGAALNIIISKHPFITGINFDLPHVVKDAPSIPGVEHVGGDMFVSVPKADAIFMKMNFHYWPHQWVCHDWDDSHCLKLLKNCYEAVPENGKVIIAERILSETPKPDPLASLGFNLDLIMLAFNPGGKERTEKEFQALAKEAGFKQFRKLCCAFSVWIMELYKTEL</sequence>
<keyword evidence="3" id="KW-0949">S-adenosyl-L-methionine</keyword>
<gene>
    <name evidence="8" type="ORF">Slati_1214400</name>
</gene>
<dbReference type="Gene3D" id="1.10.10.10">
    <property type="entry name" value="Winged helix-like DNA-binding domain superfamily/Winged helix DNA-binding domain"/>
    <property type="match status" value="1"/>
</dbReference>
<dbReference type="InterPro" id="IPR001077">
    <property type="entry name" value="COMT_C"/>
</dbReference>
<evidence type="ECO:0000256" key="4">
    <source>
        <dbReference type="ARBA" id="ARBA00034481"/>
    </source>
</evidence>
<evidence type="ECO:0000259" key="6">
    <source>
        <dbReference type="Pfam" id="PF00891"/>
    </source>
</evidence>
<feature type="domain" description="O-methyltransferase dimerisation" evidence="7">
    <location>
        <begin position="21"/>
        <end position="114"/>
    </location>
</feature>
<dbReference type="InterPro" id="IPR029063">
    <property type="entry name" value="SAM-dependent_MTases_sf"/>
</dbReference>
<dbReference type="Gene3D" id="3.40.50.150">
    <property type="entry name" value="Vaccinia Virus protein VP39"/>
    <property type="match status" value="1"/>
</dbReference>
<evidence type="ECO:0000259" key="7">
    <source>
        <dbReference type="Pfam" id="PF08100"/>
    </source>
</evidence>
<dbReference type="GO" id="GO:0008171">
    <property type="term" value="F:O-methyltransferase activity"/>
    <property type="evidence" value="ECO:0007669"/>
    <property type="project" value="InterPro"/>
</dbReference>
<evidence type="ECO:0000313" key="8">
    <source>
        <dbReference type="EMBL" id="KAL0452363.1"/>
    </source>
</evidence>
<feature type="domain" description="O-methyltransferase C-terminal" evidence="6">
    <location>
        <begin position="137"/>
        <end position="353"/>
    </location>
</feature>
<dbReference type="EMBL" id="JACGWN010000004">
    <property type="protein sequence ID" value="KAL0452363.1"/>
    <property type="molecule type" value="Genomic_DNA"/>
</dbReference>
<dbReference type="InterPro" id="IPR016461">
    <property type="entry name" value="COMT-like"/>
</dbReference>
<protein>
    <submittedName>
        <fullName evidence="8">Caffeic acid 3-O-methyltransferase</fullName>
    </submittedName>
</protein>
<dbReference type="CDD" id="cd02440">
    <property type="entry name" value="AdoMet_MTases"/>
    <property type="match status" value="1"/>
</dbReference>
<reference evidence="8" key="1">
    <citation type="submission" date="2020-06" db="EMBL/GenBank/DDBJ databases">
        <authorList>
            <person name="Li T."/>
            <person name="Hu X."/>
            <person name="Zhang T."/>
            <person name="Song X."/>
            <person name="Zhang H."/>
            <person name="Dai N."/>
            <person name="Sheng W."/>
            <person name="Hou X."/>
            <person name="Wei L."/>
        </authorList>
    </citation>
    <scope>NUCLEOTIDE SEQUENCE</scope>
    <source>
        <strain evidence="8">KEN1</strain>
        <tissue evidence="8">Leaf</tissue>
    </source>
</reference>
<dbReference type="PANTHER" id="PTHR11746">
    <property type="entry name" value="O-METHYLTRANSFERASE"/>
    <property type="match status" value="1"/>
</dbReference>
<evidence type="ECO:0000256" key="2">
    <source>
        <dbReference type="ARBA" id="ARBA00022679"/>
    </source>
</evidence>
<organism evidence="8">
    <name type="scientific">Sesamum latifolium</name>
    <dbReference type="NCBI Taxonomy" id="2727402"/>
    <lineage>
        <taxon>Eukaryota</taxon>
        <taxon>Viridiplantae</taxon>
        <taxon>Streptophyta</taxon>
        <taxon>Embryophyta</taxon>
        <taxon>Tracheophyta</taxon>
        <taxon>Spermatophyta</taxon>
        <taxon>Magnoliopsida</taxon>
        <taxon>eudicotyledons</taxon>
        <taxon>Gunneridae</taxon>
        <taxon>Pentapetalae</taxon>
        <taxon>asterids</taxon>
        <taxon>lamiids</taxon>
        <taxon>Lamiales</taxon>
        <taxon>Pedaliaceae</taxon>
        <taxon>Sesamum</taxon>
    </lineage>
</organism>
<proteinExistence type="inferred from homology"/>
<dbReference type="FunFam" id="3.40.50.150:FF:000061">
    <property type="entry name" value="Caffeic acid O-methyltransferase"/>
    <property type="match status" value="1"/>
</dbReference>
<dbReference type="InterPro" id="IPR036390">
    <property type="entry name" value="WH_DNA-bd_sf"/>
</dbReference>
<comment type="caution">
    <text evidence="8">The sequence shown here is derived from an EMBL/GenBank/DDBJ whole genome shotgun (WGS) entry which is preliminary data.</text>
</comment>
<keyword evidence="1" id="KW-0489">Methyltransferase</keyword>
<dbReference type="SUPFAM" id="SSF53335">
    <property type="entry name" value="S-adenosyl-L-methionine-dependent methyltransferases"/>
    <property type="match status" value="1"/>
</dbReference>
<dbReference type="Pfam" id="PF08100">
    <property type="entry name" value="Dimerisation"/>
    <property type="match status" value="1"/>
</dbReference>
<dbReference type="FunFam" id="1.10.10.10:FF:000357">
    <property type="entry name" value="Caffeic acid 3-O-methyltransferase"/>
    <property type="match status" value="1"/>
</dbReference>